<dbReference type="EMBL" id="GBRH01224640">
    <property type="protein sequence ID" value="JAD73255.1"/>
    <property type="molecule type" value="Transcribed_RNA"/>
</dbReference>
<proteinExistence type="predicted"/>
<reference evidence="1" key="2">
    <citation type="journal article" date="2015" name="Data Brief">
        <title>Shoot transcriptome of the giant reed, Arundo donax.</title>
        <authorList>
            <person name="Barrero R.A."/>
            <person name="Guerrero F.D."/>
            <person name="Moolhuijzen P."/>
            <person name="Goolsby J.A."/>
            <person name="Tidwell J."/>
            <person name="Bellgard S.E."/>
            <person name="Bellgard M.I."/>
        </authorList>
    </citation>
    <scope>NUCLEOTIDE SEQUENCE</scope>
    <source>
        <tissue evidence="1">Shoot tissue taken approximately 20 cm above the soil surface</tissue>
    </source>
</reference>
<protein>
    <submittedName>
        <fullName evidence="1">Uncharacterized protein</fullName>
    </submittedName>
</protein>
<accession>A0A0A9CIP0</accession>
<sequence length="14" mass="1671">MKWKLHSGDLSGRR</sequence>
<name>A0A0A9CIP0_ARUDO</name>
<evidence type="ECO:0000313" key="1">
    <source>
        <dbReference type="EMBL" id="JAD73255.1"/>
    </source>
</evidence>
<organism evidence="1">
    <name type="scientific">Arundo donax</name>
    <name type="common">Giant reed</name>
    <name type="synonym">Donax arundinaceus</name>
    <dbReference type="NCBI Taxonomy" id="35708"/>
    <lineage>
        <taxon>Eukaryota</taxon>
        <taxon>Viridiplantae</taxon>
        <taxon>Streptophyta</taxon>
        <taxon>Embryophyta</taxon>
        <taxon>Tracheophyta</taxon>
        <taxon>Spermatophyta</taxon>
        <taxon>Magnoliopsida</taxon>
        <taxon>Liliopsida</taxon>
        <taxon>Poales</taxon>
        <taxon>Poaceae</taxon>
        <taxon>PACMAD clade</taxon>
        <taxon>Arundinoideae</taxon>
        <taxon>Arundineae</taxon>
        <taxon>Arundo</taxon>
    </lineage>
</organism>
<reference evidence="1" key="1">
    <citation type="submission" date="2014-09" db="EMBL/GenBank/DDBJ databases">
        <authorList>
            <person name="Magalhaes I.L.F."/>
            <person name="Oliveira U."/>
            <person name="Santos F.R."/>
            <person name="Vidigal T.H.D.A."/>
            <person name="Brescovit A.D."/>
            <person name="Santos A.J."/>
        </authorList>
    </citation>
    <scope>NUCLEOTIDE SEQUENCE</scope>
    <source>
        <tissue evidence="1">Shoot tissue taken approximately 20 cm above the soil surface</tissue>
    </source>
</reference>